<evidence type="ECO:0000256" key="1">
    <source>
        <dbReference type="SAM" id="SignalP"/>
    </source>
</evidence>
<dbReference type="EMBL" id="JAARLZ010000011">
    <property type="protein sequence ID" value="NII08224.1"/>
    <property type="molecule type" value="Genomic_DNA"/>
</dbReference>
<proteinExistence type="predicted"/>
<comment type="caution">
    <text evidence="2">The sequence shown here is derived from an EMBL/GenBank/DDBJ whole genome shotgun (WGS) entry which is preliminary data.</text>
</comment>
<organism evidence="2 3">
    <name type="scientific">Luteibacter anthropi</name>
    <dbReference type="NCBI Taxonomy" id="564369"/>
    <lineage>
        <taxon>Bacteria</taxon>
        <taxon>Pseudomonadati</taxon>
        <taxon>Pseudomonadota</taxon>
        <taxon>Gammaproteobacteria</taxon>
        <taxon>Lysobacterales</taxon>
        <taxon>Rhodanobacteraceae</taxon>
        <taxon>Luteibacter</taxon>
    </lineage>
</organism>
<protein>
    <submittedName>
        <fullName evidence="2">Uncharacterized protein</fullName>
    </submittedName>
</protein>
<evidence type="ECO:0000313" key="3">
    <source>
        <dbReference type="Proteomes" id="UP000490980"/>
    </source>
</evidence>
<feature type="signal peptide" evidence="1">
    <location>
        <begin position="1"/>
        <end position="29"/>
    </location>
</feature>
<dbReference type="AlphaFoldDB" id="A0A7X5ZJV9"/>
<keyword evidence="3" id="KW-1185">Reference proteome</keyword>
<evidence type="ECO:0000313" key="2">
    <source>
        <dbReference type="EMBL" id="NII08224.1"/>
    </source>
</evidence>
<dbReference type="Proteomes" id="UP000490980">
    <property type="component" value="Unassembled WGS sequence"/>
</dbReference>
<sequence>MKRFASLGRVVACAGIVAAILSFSLAAYAADTQATAPSLTLTSVASLPASAKPAGVPDDYVVTPNGYFSPDCVATIHQGDELQANGLIRRASGVSEKAATCGKANFTLDGQRIEADGRRSLQRTPPPVQSGWVQAANYTSSKPIGRIVATWTVPTAPASKSNQVIYFFPGLEQLPNVQSILQPVLGWNGYNDQLWTLASWNCCVNGTTFHSDPIAAKAGDVVVGDTYSTCAAGQACSTWKIDSRNTTTGKTSTLTTNPYADLTWVFGGVLEVYNVATCNQYPSGPITFSNIQVYDRNNTRVTSPPWQGSDTSGINPQCNYGLSTTATSATIFY</sequence>
<name>A0A7X5ZJV9_9GAMM</name>
<accession>A0A7X5ZJV9</accession>
<keyword evidence="1" id="KW-0732">Signal</keyword>
<dbReference type="RefSeq" id="WP_166950778.1">
    <property type="nucleotide sequence ID" value="NZ_JAARLZ010000011.1"/>
</dbReference>
<reference evidence="2 3" key="1">
    <citation type="submission" date="2020-03" db="EMBL/GenBank/DDBJ databases">
        <authorList>
            <person name="Lai Q."/>
        </authorList>
    </citation>
    <scope>NUCLEOTIDE SEQUENCE [LARGE SCALE GENOMIC DNA]</scope>
    <source>
        <strain evidence="2 3">CCUG 25036</strain>
    </source>
</reference>
<feature type="chain" id="PRO_5031044632" evidence="1">
    <location>
        <begin position="30"/>
        <end position="333"/>
    </location>
</feature>
<gene>
    <name evidence="2" type="ORF">HBF25_17705</name>
</gene>